<feature type="chain" id="PRO_5040782976" evidence="2">
    <location>
        <begin position="24"/>
        <end position="656"/>
    </location>
</feature>
<evidence type="ECO:0000256" key="1">
    <source>
        <dbReference type="ARBA" id="ARBA00022801"/>
    </source>
</evidence>
<dbReference type="Proteomes" id="UP001139028">
    <property type="component" value="Unassembled WGS sequence"/>
</dbReference>
<protein>
    <submittedName>
        <fullName evidence="4">Prolyl oligopeptidase family serine peptidase</fullName>
    </submittedName>
</protein>
<accession>A0A9X2ENL7</accession>
<gene>
    <name evidence="4" type="ORF">MO867_14375</name>
</gene>
<dbReference type="InterPro" id="IPR001375">
    <property type="entry name" value="Peptidase_S9_cat"/>
</dbReference>
<dbReference type="RefSeq" id="WP_252470261.1">
    <property type="nucleotide sequence ID" value="NZ_JALBWM010000067.1"/>
</dbReference>
<dbReference type="PANTHER" id="PTHR42776">
    <property type="entry name" value="SERINE PEPTIDASE S9 FAMILY MEMBER"/>
    <property type="match status" value="1"/>
</dbReference>
<evidence type="ECO:0000313" key="4">
    <source>
        <dbReference type="EMBL" id="MCO1335522.1"/>
    </source>
</evidence>
<dbReference type="AlphaFoldDB" id="A0A9X2ENL7"/>
<proteinExistence type="predicted"/>
<dbReference type="Gene3D" id="3.40.50.1820">
    <property type="entry name" value="alpha/beta hydrolase"/>
    <property type="match status" value="1"/>
</dbReference>
<dbReference type="GO" id="GO:0004252">
    <property type="term" value="F:serine-type endopeptidase activity"/>
    <property type="evidence" value="ECO:0007669"/>
    <property type="project" value="TreeGrafter"/>
</dbReference>
<feature type="signal peptide" evidence="2">
    <location>
        <begin position="1"/>
        <end position="23"/>
    </location>
</feature>
<keyword evidence="2" id="KW-0732">Signal</keyword>
<keyword evidence="5" id="KW-1185">Reference proteome</keyword>
<dbReference type="PANTHER" id="PTHR42776:SF27">
    <property type="entry name" value="DIPEPTIDYL PEPTIDASE FAMILY MEMBER 6"/>
    <property type="match status" value="1"/>
</dbReference>
<dbReference type="EMBL" id="JALBWM010000067">
    <property type="protein sequence ID" value="MCO1335522.1"/>
    <property type="molecule type" value="Genomic_DNA"/>
</dbReference>
<dbReference type="SUPFAM" id="SSF50993">
    <property type="entry name" value="Peptidase/esterase 'gauge' domain"/>
    <property type="match status" value="1"/>
</dbReference>
<feature type="domain" description="Peptidase S9 prolyl oligopeptidase catalytic" evidence="3">
    <location>
        <begin position="448"/>
        <end position="655"/>
    </location>
</feature>
<evidence type="ECO:0000313" key="5">
    <source>
        <dbReference type="Proteomes" id="UP001139028"/>
    </source>
</evidence>
<keyword evidence="1" id="KW-0378">Hydrolase</keyword>
<dbReference type="Pfam" id="PF00326">
    <property type="entry name" value="Peptidase_S9"/>
    <property type="match status" value="1"/>
</dbReference>
<evidence type="ECO:0000256" key="2">
    <source>
        <dbReference type="SAM" id="SignalP"/>
    </source>
</evidence>
<dbReference type="InterPro" id="IPR029058">
    <property type="entry name" value="AB_hydrolase_fold"/>
</dbReference>
<organism evidence="4 5">
    <name type="scientific">Microbulbifer okhotskensis</name>
    <dbReference type="NCBI Taxonomy" id="2926617"/>
    <lineage>
        <taxon>Bacteria</taxon>
        <taxon>Pseudomonadati</taxon>
        <taxon>Pseudomonadota</taxon>
        <taxon>Gammaproteobacteria</taxon>
        <taxon>Cellvibrionales</taxon>
        <taxon>Microbulbiferaceae</taxon>
        <taxon>Microbulbifer</taxon>
    </lineage>
</organism>
<dbReference type="GO" id="GO:0006508">
    <property type="term" value="P:proteolysis"/>
    <property type="evidence" value="ECO:0007669"/>
    <property type="project" value="InterPro"/>
</dbReference>
<comment type="caution">
    <text evidence="4">The sequence shown here is derived from an EMBL/GenBank/DDBJ whole genome shotgun (WGS) entry which is preliminary data.</text>
</comment>
<name>A0A9X2ENL7_9GAMM</name>
<dbReference type="SUPFAM" id="SSF53474">
    <property type="entry name" value="alpha/beta-Hydrolases"/>
    <property type="match status" value="1"/>
</dbReference>
<evidence type="ECO:0000259" key="3">
    <source>
        <dbReference type="Pfam" id="PF00326"/>
    </source>
</evidence>
<sequence>MTVVIQRILIVLFCLAVSVGAAADISATDYFKSGKTLTAQISPDGKFVATIAQQQDNQELVLWDTEAGSKRVLIDLASLTPRDASIRFIRWIGSEHIVAQFMEVKKGVKNLLDTKPAYRLLIIEISAEIDQLPKIFEVRTPGWLVHALPVEGGKFLYAKSGIHSKIYKIDASKLNVFKKKAGKLVRKDGGQFTKRNEVASVEGYAIRWFFSGSGQPESVLYFNEGKINLSIVVDGAAGEPIKSWAEDEIEEDPAPDAKHGQLIPIARSGEADTYFCLDIDAETDHTVYKCNFATGEESIVYRSDGYNIIDIILGGANNELVGVKVLREGKLERQYIDGVTRTKELAPSSLNATIGSSLDGSVELYYHETHDQPGRYGVRRQTRSSDMLVGSKYPHLDGRLQSRQYHERINVEGLEIPYLLTLPEGKGPYPLIVMPHGGPIGVFDDRYFDLYTQFFVANGYAVLRVNYRGSSGYSTELEEAGTGQWGHLILDDIYQATQAVSKRSDISAAKICSVGMSYGGYASLMMTIRHQDLFRCAVSVAGVTDVNLYLNSPYATKTQDAWLQKKVGDTVRDYEALKNVSPVYLAKDINRPIYILHGEEDKVVDVEHMYRMNLMLSKYNKDYEWRSFPDMGHGPEENVLQVEMFNSILSFLDKNI</sequence>
<reference evidence="4" key="1">
    <citation type="journal article" date="2022" name="Arch. Microbiol.">
        <title>Microbulbifer okhotskensis sp. nov., isolated from a deep bottom sediment of the Okhotsk Sea.</title>
        <authorList>
            <person name="Romanenko L."/>
            <person name="Kurilenko V."/>
            <person name="Otstavnykh N."/>
            <person name="Velansky P."/>
            <person name="Isaeva M."/>
            <person name="Mikhailov V."/>
        </authorList>
    </citation>
    <scope>NUCLEOTIDE SEQUENCE</scope>
    <source>
        <strain evidence="4">OS29</strain>
    </source>
</reference>